<gene>
    <name evidence="2" type="ORF">ThidrDRAFT_4018</name>
</gene>
<dbReference type="Proteomes" id="UP000004200">
    <property type="component" value="Unassembled WGS sequence"/>
</dbReference>
<evidence type="ECO:0000313" key="2">
    <source>
        <dbReference type="EMBL" id="EGV28183.1"/>
    </source>
</evidence>
<feature type="region of interest" description="Disordered" evidence="1">
    <location>
        <begin position="1"/>
        <end position="66"/>
    </location>
</feature>
<dbReference type="RefSeq" id="WP_007042731.1">
    <property type="nucleotide sequence ID" value="NZ_AFWT01000044.1"/>
</dbReference>
<organism evidence="2 3">
    <name type="scientific">Thiorhodococcus drewsii AZ1</name>
    <dbReference type="NCBI Taxonomy" id="765913"/>
    <lineage>
        <taxon>Bacteria</taxon>
        <taxon>Pseudomonadati</taxon>
        <taxon>Pseudomonadota</taxon>
        <taxon>Gammaproteobacteria</taxon>
        <taxon>Chromatiales</taxon>
        <taxon>Chromatiaceae</taxon>
        <taxon>Thiorhodococcus</taxon>
    </lineage>
</organism>
<proteinExistence type="predicted"/>
<dbReference type="AlphaFoldDB" id="G2E6V5"/>
<dbReference type="EMBL" id="AFWT01000044">
    <property type="protein sequence ID" value="EGV28183.1"/>
    <property type="molecule type" value="Genomic_DNA"/>
</dbReference>
<accession>G2E6V5</accession>
<dbReference type="STRING" id="765913.ThidrDRAFT_4018"/>
<feature type="compositionally biased region" description="Pro residues" evidence="1">
    <location>
        <begin position="8"/>
        <end position="17"/>
    </location>
</feature>
<name>G2E6V5_9GAMM</name>
<comment type="caution">
    <text evidence="2">The sequence shown here is derived from an EMBL/GenBank/DDBJ whole genome shotgun (WGS) entry which is preliminary data.</text>
</comment>
<feature type="compositionally biased region" description="Low complexity" evidence="1">
    <location>
        <begin position="18"/>
        <end position="31"/>
    </location>
</feature>
<keyword evidence="3" id="KW-1185">Reference proteome</keyword>
<reference evidence="2 3" key="1">
    <citation type="submission" date="2011-06" db="EMBL/GenBank/DDBJ databases">
        <title>The draft genome of Thiorhodococcus drewsii AZ1.</title>
        <authorList>
            <consortium name="US DOE Joint Genome Institute (JGI-PGF)"/>
            <person name="Lucas S."/>
            <person name="Han J."/>
            <person name="Lapidus A."/>
            <person name="Cheng J.-F."/>
            <person name="Goodwin L."/>
            <person name="Pitluck S."/>
            <person name="Peters L."/>
            <person name="Land M.L."/>
            <person name="Hauser L."/>
            <person name="Vogl K."/>
            <person name="Liu Z."/>
            <person name="Imhoff J."/>
            <person name="Thiel V."/>
            <person name="Frigaard N.-U."/>
            <person name="Bryant D.A."/>
            <person name="Woyke T.J."/>
        </authorList>
    </citation>
    <scope>NUCLEOTIDE SEQUENCE [LARGE SCALE GENOMIC DNA]</scope>
    <source>
        <strain evidence="2 3">AZ1</strain>
    </source>
</reference>
<sequence length="66" mass="6984">MTTDTEPPIAPPEPPVADPAAAPSAKAKAGPSGVKRPAARRPRAAKPPAQTTYDHGYRSKQRVWPD</sequence>
<protein>
    <submittedName>
        <fullName evidence="2">Uncharacterized protein</fullName>
    </submittedName>
</protein>
<evidence type="ECO:0000256" key="1">
    <source>
        <dbReference type="SAM" id="MobiDB-lite"/>
    </source>
</evidence>
<evidence type="ECO:0000313" key="3">
    <source>
        <dbReference type="Proteomes" id="UP000004200"/>
    </source>
</evidence>